<gene>
    <name evidence="2" type="ORF">GCM10017559_45190</name>
</gene>
<protein>
    <submittedName>
        <fullName evidence="2">Uncharacterized protein</fullName>
    </submittedName>
</protein>
<dbReference type="EMBL" id="BAAAWD010000013">
    <property type="protein sequence ID" value="GAA3016547.1"/>
    <property type="molecule type" value="Genomic_DNA"/>
</dbReference>
<dbReference type="RefSeq" id="WP_344898516.1">
    <property type="nucleotide sequence ID" value="NZ_BAAAWD010000013.1"/>
</dbReference>
<accession>A0ABN3Y393</accession>
<keyword evidence="1" id="KW-0472">Membrane</keyword>
<organism evidence="2 3">
    <name type="scientific">Streptosporangium longisporum</name>
    <dbReference type="NCBI Taxonomy" id="46187"/>
    <lineage>
        <taxon>Bacteria</taxon>
        <taxon>Bacillati</taxon>
        <taxon>Actinomycetota</taxon>
        <taxon>Actinomycetes</taxon>
        <taxon>Streptosporangiales</taxon>
        <taxon>Streptosporangiaceae</taxon>
        <taxon>Streptosporangium</taxon>
    </lineage>
</organism>
<dbReference type="Proteomes" id="UP001499930">
    <property type="component" value="Unassembled WGS sequence"/>
</dbReference>
<comment type="caution">
    <text evidence="2">The sequence shown here is derived from an EMBL/GenBank/DDBJ whole genome shotgun (WGS) entry which is preliminary data.</text>
</comment>
<feature type="transmembrane region" description="Helical" evidence="1">
    <location>
        <begin position="14"/>
        <end position="36"/>
    </location>
</feature>
<evidence type="ECO:0000313" key="2">
    <source>
        <dbReference type="EMBL" id="GAA3016547.1"/>
    </source>
</evidence>
<evidence type="ECO:0000313" key="3">
    <source>
        <dbReference type="Proteomes" id="UP001499930"/>
    </source>
</evidence>
<name>A0ABN3Y393_9ACTN</name>
<sequence>MGFDFDGFIGSFSWFHWGMFILCGLIMIVSVIREGIERWRDWKWRKRKGLSKLSNSDVRELLEEQQARRAWDDRHSRYDRPTSY</sequence>
<evidence type="ECO:0000256" key="1">
    <source>
        <dbReference type="SAM" id="Phobius"/>
    </source>
</evidence>
<proteinExistence type="predicted"/>
<keyword evidence="1" id="KW-0812">Transmembrane</keyword>
<reference evidence="2 3" key="1">
    <citation type="journal article" date="2019" name="Int. J. Syst. Evol. Microbiol.">
        <title>The Global Catalogue of Microorganisms (GCM) 10K type strain sequencing project: providing services to taxonomists for standard genome sequencing and annotation.</title>
        <authorList>
            <consortium name="The Broad Institute Genomics Platform"/>
            <consortium name="The Broad Institute Genome Sequencing Center for Infectious Disease"/>
            <person name="Wu L."/>
            <person name="Ma J."/>
        </authorList>
    </citation>
    <scope>NUCLEOTIDE SEQUENCE [LARGE SCALE GENOMIC DNA]</scope>
    <source>
        <strain evidence="2 3">JCM 3106</strain>
    </source>
</reference>
<keyword evidence="3" id="KW-1185">Reference proteome</keyword>
<keyword evidence="1" id="KW-1133">Transmembrane helix</keyword>